<dbReference type="EMBL" id="BEXD01004137">
    <property type="protein sequence ID" value="GBC07320.1"/>
    <property type="molecule type" value="Genomic_DNA"/>
</dbReference>
<accession>A0A2Z6SC22</accession>
<name>A0A2Z6SC22_9GLOM</name>
<dbReference type="Proteomes" id="UP000247702">
    <property type="component" value="Unassembled WGS sequence"/>
</dbReference>
<proteinExistence type="predicted"/>
<dbReference type="AlphaFoldDB" id="A0A2Z6SC22"/>
<evidence type="ECO:0000313" key="1">
    <source>
        <dbReference type="EMBL" id="GBC07320.1"/>
    </source>
</evidence>
<protein>
    <submittedName>
        <fullName evidence="1">Uncharacterized protein</fullName>
    </submittedName>
</protein>
<comment type="caution">
    <text evidence="1">The sequence shown here is derived from an EMBL/GenBank/DDBJ whole genome shotgun (WGS) entry which is preliminary data.</text>
</comment>
<sequence>MWCLKSEEYGTEWTSGLQNELLDSCRKEWISRLLWDVDETTANNLDVPKIQKICQLSLSALPLSPLGTIVKFEKMCGCAFREKFYMIFIYPGLSKRVHLERKYIVRAFGESALGES</sequence>
<keyword evidence="2" id="KW-1185">Reference proteome</keyword>
<reference evidence="1 2" key="1">
    <citation type="submission" date="2017-11" db="EMBL/GenBank/DDBJ databases">
        <title>The genome of Rhizophagus clarus HR1 reveals common genetic basis of auxotrophy among arbuscular mycorrhizal fungi.</title>
        <authorList>
            <person name="Kobayashi Y."/>
        </authorList>
    </citation>
    <scope>NUCLEOTIDE SEQUENCE [LARGE SCALE GENOMIC DNA]</scope>
    <source>
        <strain evidence="1 2">HR1</strain>
    </source>
</reference>
<gene>
    <name evidence="1" type="ORF">RclHR1_00740003</name>
</gene>
<organism evidence="1 2">
    <name type="scientific">Rhizophagus clarus</name>
    <dbReference type="NCBI Taxonomy" id="94130"/>
    <lineage>
        <taxon>Eukaryota</taxon>
        <taxon>Fungi</taxon>
        <taxon>Fungi incertae sedis</taxon>
        <taxon>Mucoromycota</taxon>
        <taxon>Glomeromycotina</taxon>
        <taxon>Glomeromycetes</taxon>
        <taxon>Glomerales</taxon>
        <taxon>Glomeraceae</taxon>
        <taxon>Rhizophagus</taxon>
    </lineage>
</organism>
<evidence type="ECO:0000313" key="2">
    <source>
        <dbReference type="Proteomes" id="UP000247702"/>
    </source>
</evidence>